<evidence type="ECO:0000313" key="3">
    <source>
        <dbReference type="Proteomes" id="UP000275078"/>
    </source>
</evidence>
<proteinExistence type="predicted"/>
<feature type="region of interest" description="Disordered" evidence="1">
    <location>
        <begin position="346"/>
        <end position="393"/>
    </location>
</feature>
<organism evidence="2 3">
    <name type="scientific">Ascobolus immersus RN42</name>
    <dbReference type="NCBI Taxonomy" id="1160509"/>
    <lineage>
        <taxon>Eukaryota</taxon>
        <taxon>Fungi</taxon>
        <taxon>Dikarya</taxon>
        <taxon>Ascomycota</taxon>
        <taxon>Pezizomycotina</taxon>
        <taxon>Pezizomycetes</taxon>
        <taxon>Pezizales</taxon>
        <taxon>Ascobolaceae</taxon>
        <taxon>Ascobolus</taxon>
    </lineage>
</organism>
<gene>
    <name evidence="2" type="ORF">BJ508DRAFT_24498</name>
</gene>
<feature type="compositionally biased region" description="Low complexity" evidence="1">
    <location>
        <begin position="9"/>
        <end position="32"/>
    </location>
</feature>
<dbReference type="Proteomes" id="UP000275078">
    <property type="component" value="Unassembled WGS sequence"/>
</dbReference>
<protein>
    <submittedName>
        <fullName evidence="2">Uncharacterized protein</fullName>
    </submittedName>
</protein>
<dbReference type="AlphaFoldDB" id="A0A3N4HMU9"/>
<evidence type="ECO:0000313" key="2">
    <source>
        <dbReference type="EMBL" id="RPA75069.1"/>
    </source>
</evidence>
<accession>A0A3N4HMU9</accession>
<reference evidence="2 3" key="1">
    <citation type="journal article" date="2018" name="Nat. Ecol. Evol.">
        <title>Pezizomycetes genomes reveal the molecular basis of ectomycorrhizal truffle lifestyle.</title>
        <authorList>
            <person name="Murat C."/>
            <person name="Payen T."/>
            <person name="Noel B."/>
            <person name="Kuo A."/>
            <person name="Morin E."/>
            <person name="Chen J."/>
            <person name="Kohler A."/>
            <person name="Krizsan K."/>
            <person name="Balestrini R."/>
            <person name="Da Silva C."/>
            <person name="Montanini B."/>
            <person name="Hainaut M."/>
            <person name="Levati E."/>
            <person name="Barry K.W."/>
            <person name="Belfiori B."/>
            <person name="Cichocki N."/>
            <person name="Clum A."/>
            <person name="Dockter R.B."/>
            <person name="Fauchery L."/>
            <person name="Guy J."/>
            <person name="Iotti M."/>
            <person name="Le Tacon F."/>
            <person name="Lindquist E.A."/>
            <person name="Lipzen A."/>
            <person name="Malagnac F."/>
            <person name="Mello A."/>
            <person name="Molinier V."/>
            <person name="Miyauchi S."/>
            <person name="Poulain J."/>
            <person name="Riccioni C."/>
            <person name="Rubini A."/>
            <person name="Sitrit Y."/>
            <person name="Splivallo R."/>
            <person name="Traeger S."/>
            <person name="Wang M."/>
            <person name="Zifcakova L."/>
            <person name="Wipf D."/>
            <person name="Zambonelli A."/>
            <person name="Paolocci F."/>
            <person name="Nowrousian M."/>
            <person name="Ottonello S."/>
            <person name="Baldrian P."/>
            <person name="Spatafora J.W."/>
            <person name="Henrissat B."/>
            <person name="Nagy L.G."/>
            <person name="Aury J.M."/>
            <person name="Wincker P."/>
            <person name="Grigoriev I.V."/>
            <person name="Bonfante P."/>
            <person name="Martin F.M."/>
        </authorList>
    </citation>
    <scope>NUCLEOTIDE SEQUENCE [LARGE SCALE GENOMIC DNA]</scope>
    <source>
        <strain evidence="2 3">RN42</strain>
    </source>
</reference>
<feature type="region of interest" description="Disordered" evidence="1">
    <location>
        <begin position="1"/>
        <end position="57"/>
    </location>
</feature>
<name>A0A3N4HMU9_ASCIM</name>
<sequence>MSGNTLPEKSPSGKSPSGKSPSGKSPSGNSPSEKAPSEKTPSEKAASDKAPSVELRGGFCPAPELPLTKPEQAVYGQYYSVRRPWEVDMIMDHRDLMPHIRLNIHPSWQSYEEWLHDHAPRRGVLPEWNSACVYCGESVQAFVPLDRYEKKKETAFSLMTMCMGEDKDYWRALFEYEGPDDRLTSLSRVQHHWEELLENVATSRAEWTTLYPELHEMAKCYKRRIEEPNSKPVVLQHFSFCNAEINYPSRDELKDPSLPEFLGHRPESKGKCGGAYHSLCALGQWDKTDNRPHYFCAGPAIIVPLPFNDLSGRERYQRQFVSQAGVGLPKVQRYLDWIFAADDAATQAEDRTSPTPGPESRRVSRQPSERYSPVPTETPRRGPSKSPSLELAE</sequence>
<keyword evidence="3" id="KW-1185">Reference proteome</keyword>
<feature type="compositionally biased region" description="Basic and acidic residues" evidence="1">
    <location>
        <begin position="35"/>
        <end position="47"/>
    </location>
</feature>
<dbReference type="EMBL" id="ML119772">
    <property type="protein sequence ID" value="RPA75069.1"/>
    <property type="molecule type" value="Genomic_DNA"/>
</dbReference>
<evidence type="ECO:0000256" key="1">
    <source>
        <dbReference type="SAM" id="MobiDB-lite"/>
    </source>
</evidence>